<name>A0A481YQH4_9VIRU</name>
<evidence type="ECO:0000256" key="1">
    <source>
        <dbReference type="SAM" id="Phobius"/>
    </source>
</evidence>
<reference evidence="2" key="1">
    <citation type="journal article" date="2019" name="MBio">
        <title>Virus Genomes from Deep Sea Sediments Expand the Ocean Megavirome and Support Independent Origins of Viral Gigantism.</title>
        <authorList>
            <person name="Backstrom D."/>
            <person name="Yutin N."/>
            <person name="Jorgensen S.L."/>
            <person name="Dharamshi J."/>
            <person name="Homa F."/>
            <person name="Zaremba-Niedwiedzka K."/>
            <person name="Spang A."/>
            <person name="Wolf Y.I."/>
            <person name="Koonin E.V."/>
            <person name="Ettema T.J."/>
        </authorList>
    </citation>
    <scope>NUCLEOTIDE SEQUENCE</scope>
</reference>
<evidence type="ECO:0000313" key="2">
    <source>
        <dbReference type="EMBL" id="QBK85432.1"/>
    </source>
</evidence>
<keyword evidence="1" id="KW-0472">Membrane</keyword>
<keyword evidence="1" id="KW-0812">Transmembrane</keyword>
<gene>
    <name evidence="2" type="ORF">LCMAC101_00190</name>
</gene>
<sequence length="380" mass="44508">MVKKSMTKYGVPEYEDLKTSTRTVMVYTNLAFDMKKIFESIHITDIEAPLTKKKKNVDKKRLKAPYGTIISLQKENLIRGIDLRKAKKHWCPACQVVVIKEEREIKVNTVEERLKAVPDTDIKEIQYFCTKCESYFTLRQLKKIINFLNQITIVLSVEHIILNIMLFKNNFKIAGCKEDDDAVEASMILWQNYILPSEGWTLIHDEKKPKFVFCLVMRNVDFRLGFFIDRKELNRLMNDEKYANKIFMSQHESTAHTNVNIKMYAKKPKGYMHDCLVMQENKESYFVKLKHNPYKPKKKKKPKYTTAIVFSSSEIILSGRYEETMRKSYEFFVKVAVSNRGLIEEKLKSPDKDLIAHLNTIEVGTEETGKISISRVKSRK</sequence>
<dbReference type="EMBL" id="MK500327">
    <property type="protein sequence ID" value="QBK85432.1"/>
    <property type="molecule type" value="Genomic_DNA"/>
</dbReference>
<accession>A0A481YQH4</accession>
<protein>
    <submittedName>
        <fullName evidence="2">Transcription factor TFIID</fullName>
    </submittedName>
</protein>
<feature type="transmembrane region" description="Helical" evidence="1">
    <location>
        <begin position="147"/>
        <end position="167"/>
    </location>
</feature>
<organism evidence="2">
    <name type="scientific">Marseillevirus LCMAC101</name>
    <dbReference type="NCBI Taxonomy" id="2506602"/>
    <lineage>
        <taxon>Viruses</taxon>
        <taxon>Varidnaviria</taxon>
        <taxon>Bamfordvirae</taxon>
        <taxon>Nucleocytoviricota</taxon>
        <taxon>Megaviricetes</taxon>
        <taxon>Pimascovirales</taxon>
        <taxon>Pimascovirales incertae sedis</taxon>
        <taxon>Marseilleviridae</taxon>
    </lineage>
</organism>
<keyword evidence="1" id="KW-1133">Transmembrane helix</keyword>
<proteinExistence type="predicted"/>